<protein>
    <recommendedName>
        <fullName evidence="5">Secreted protein</fullName>
    </recommendedName>
</protein>
<accession>A0A1D2M699</accession>
<evidence type="ECO:0000256" key="2">
    <source>
        <dbReference type="SAM" id="SignalP"/>
    </source>
</evidence>
<name>A0A1D2M699_ORCCI</name>
<comment type="caution">
    <text evidence="3">The sequence shown here is derived from an EMBL/GenBank/DDBJ whole genome shotgun (WGS) entry which is preliminary data.</text>
</comment>
<sequence>MMSRVIVGIVVLCIAIGMLTVCEASPPEPLQQGKNHCNSGQPLPTGRTTATGQHCNRGRTTATGERTTATGRMLAKTWGTLSIDLLEFQFM</sequence>
<keyword evidence="2" id="KW-0732">Signal</keyword>
<gene>
    <name evidence="3" type="ORF">Ocin01_18172</name>
</gene>
<feature type="signal peptide" evidence="2">
    <location>
        <begin position="1"/>
        <end position="24"/>
    </location>
</feature>
<proteinExistence type="predicted"/>
<feature type="compositionally biased region" description="Polar residues" evidence="1">
    <location>
        <begin position="32"/>
        <end position="54"/>
    </location>
</feature>
<feature type="chain" id="PRO_5008903531" description="Secreted protein" evidence="2">
    <location>
        <begin position="25"/>
        <end position="91"/>
    </location>
</feature>
<reference evidence="3 4" key="1">
    <citation type="journal article" date="2016" name="Genome Biol. Evol.">
        <title>Gene Family Evolution Reflects Adaptation to Soil Environmental Stressors in the Genome of the Collembolan Orchesella cincta.</title>
        <authorList>
            <person name="Faddeeva-Vakhrusheva A."/>
            <person name="Derks M.F."/>
            <person name="Anvar S.Y."/>
            <person name="Agamennone V."/>
            <person name="Suring W."/>
            <person name="Smit S."/>
            <person name="van Straalen N.M."/>
            <person name="Roelofs D."/>
        </authorList>
    </citation>
    <scope>NUCLEOTIDE SEQUENCE [LARGE SCALE GENOMIC DNA]</scope>
    <source>
        <tissue evidence="3">Mixed pool</tissue>
    </source>
</reference>
<evidence type="ECO:0008006" key="5">
    <source>
        <dbReference type="Google" id="ProtNLM"/>
    </source>
</evidence>
<dbReference type="Proteomes" id="UP000094527">
    <property type="component" value="Unassembled WGS sequence"/>
</dbReference>
<feature type="region of interest" description="Disordered" evidence="1">
    <location>
        <begin position="30"/>
        <end position="66"/>
    </location>
</feature>
<dbReference type="AlphaFoldDB" id="A0A1D2M699"/>
<evidence type="ECO:0000313" key="3">
    <source>
        <dbReference type="EMBL" id="ODM88510.1"/>
    </source>
</evidence>
<evidence type="ECO:0000313" key="4">
    <source>
        <dbReference type="Proteomes" id="UP000094527"/>
    </source>
</evidence>
<organism evidence="3 4">
    <name type="scientific">Orchesella cincta</name>
    <name type="common">Springtail</name>
    <name type="synonym">Podura cincta</name>
    <dbReference type="NCBI Taxonomy" id="48709"/>
    <lineage>
        <taxon>Eukaryota</taxon>
        <taxon>Metazoa</taxon>
        <taxon>Ecdysozoa</taxon>
        <taxon>Arthropoda</taxon>
        <taxon>Hexapoda</taxon>
        <taxon>Collembola</taxon>
        <taxon>Entomobryomorpha</taxon>
        <taxon>Entomobryoidea</taxon>
        <taxon>Orchesellidae</taxon>
        <taxon>Orchesellinae</taxon>
        <taxon>Orchesella</taxon>
    </lineage>
</organism>
<keyword evidence="4" id="KW-1185">Reference proteome</keyword>
<dbReference type="EMBL" id="LJIJ01003496">
    <property type="protein sequence ID" value="ODM88510.1"/>
    <property type="molecule type" value="Genomic_DNA"/>
</dbReference>
<evidence type="ECO:0000256" key="1">
    <source>
        <dbReference type="SAM" id="MobiDB-lite"/>
    </source>
</evidence>